<proteinExistence type="predicted"/>
<comment type="caution">
    <text evidence="1">The sequence shown here is derived from an EMBL/GenBank/DDBJ whole genome shotgun (WGS) entry which is preliminary data.</text>
</comment>
<gene>
    <name evidence="1" type="ORF">Ddye_014364</name>
</gene>
<dbReference type="Proteomes" id="UP001280121">
    <property type="component" value="Unassembled WGS sequence"/>
</dbReference>
<reference evidence="1" key="1">
    <citation type="journal article" date="2023" name="Plant J.">
        <title>Genome sequences and population genomics provide insights into the demographic history, inbreeding, and mutation load of two 'living fossil' tree species of Dipteronia.</title>
        <authorList>
            <person name="Feng Y."/>
            <person name="Comes H.P."/>
            <person name="Chen J."/>
            <person name="Zhu S."/>
            <person name="Lu R."/>
            <person name="Zhang X."/>
            <person name="Li P."/>
            <person name="Qiu J."/>
            <person name="Olsen K.M."/>
            <person name="Qiu Y."/>
        </authorList>
    </citation>
    <scope>NUCLEOTIDE SEQUENCE</scope>
    <source>
        <strain evidence="1">KIB01</strain>
    </source>
</reference>
<evidence type="ECO:0000313" key="2">
    <source>
        <dbReference type="Proteomes" id="UP001280121"/>
    </source>
</evidence>
<sequence>MVGSFNLSDQPPAVDDTDLSLKKFDEYQAHLQELQMEEHLKFYMYVVDHN</sequence>
<organism evidence="1 2">
    <name type="scientific">Dipteronia dyeriana</name>
    <dbReference type="NCBI Taxonomy" id="168575"/>
    <lineage>
        <taxon>Eukaryota</taxon>
        <taxon>Viridiplantae</taxon>
        <taxon>Streptophyta</taxon>
        <taxon>Embryophyta</taxon>
        <taxon>Tracheophyta</taxon>
        <taxon>Spermatophyta</taxon>
        <taxon>Magnoliopsida</taxon>
        <taxon>eudicotyledons</taxon>
        <taxon>Gunneridae</taxon>
        <taxon>Pentapetalae</taxon>
        <taxon>rosids</taxon>
        <taxon>malvids</taxon>
        <taxon>Sapindales</taxon>
        <taxon>Sapindaceae</taxon>
        <taxon>Hippocastanoideae</taxon>
        <taxon>Acereae</taxon>
        <taxon>Dipteronia</taxon>
    </lineage>
</organism>
<evidence type="ECO:0000313" key="1">
    <source>
        <dbReference type="EMBL" id="KAK2654508.1"/>
    </source>
</evidence>
<name>A0AAE0CL36_9ROSI</name>
<accession>A0AAE0CL36</accession>
<dbReference type="EMBL" id="JANJYI010000004">
    <property type="protein sequence ID" value="KAK2654508.1"/>
    <property type="molecule type" value="Genomic_DNA"/>
</dbReference>
<dbReference type="AlphaFoldDB" id="A0AAE0CL36"/>
<keyword evidence="2" id="KW-1185">Reference proteome</keyword>
<protein>
    <submittedName>
        <fullName evidence="1">Uncharacterized protein</fullName>
    </submittedName>
</protein>